<proteinExistence type="predicted"/>
<gene>
    <name evidence="3" type="ORF">Lisr_1442</name>
</gene>
<dbReference type="PANTHER" id="PTHR43861">
    <property type="entry name" value="TRANS-ACONITATE 2-METHYLTRANSFERASE-RELATED"/>
    <property type="match status" value="1"/>
</dbReference>
<evidence type="ECO:0000259" key="2">
    <source>
        <dbReference type="Pfam" id="PF09313"/>
    </source>
</evidence>
<dbReference type="InterPro" id="IPR029063">
    <property type="entry name" value="SAM-dependent_MTases_sf"/>
</dbReference>
<comment type="caution">
    <text evidence="3">The sequence shown here is derived from an EMBL/GenBank/DDBJ whole genome shotgun (WGS) entry which is preliminary data.</text>
</comment>
<dbReference type="EMBL" id="LNYH01000077">
    <property type="protein sequence ID" value="KTD23074.1"/>
    <property type="molecule type" value="Genomic_DNA"/>
</dbReference>
<protein>
    <submittedName>
        <fullName evidence="3">Tellurite resistance protein TehB</fullName>
    </submittedName>
</protein>
<feature type="domain" description="TehB/YeaR-like" evidence="2">
    <location>
        <begin position="27"/>
        <end position="92"/>
    </location>
</feature>
<dbReference type="PATRIC" id="fig|454.4.peg.1564"/>
<dbReference type="OrthoDB" id="9804312at2"/>
<dbReference type="CDD" id="cd02440">
    <property type="entry name" value="AdoMet_MTases"/>
    <property type="match status" value="1"/>
</dbReference>
<dbReference type="PANTHER" id="PTHR43861:SF1">
    <property type="entry name" value="TRANS-ACONITATE 2-METHYLTRANSFERASE"/>
    <property type="match status" value="1"/>
</dbReference>
<feature type="domain" description="Tellurite resistance methyltransferase TehB-like" evidence="1">
    <location>
        <begin position="96"/>
        <end position="286"/>
    </location>
</feature>
<dbReference type="InterPro" id="IPR015392">
    <property type="entry name" value="TehB/YeaR-like_dom"/>
</dbReference>
<reference evidence="3 4" key="1">
    <citation type="submission" date="2015-11" db="EMBL/GenBank/DDBJ databases">
        <title>Genomic analysis of 38 Legionella species identifies large and diverse effector repertoires.</title>
        <authorList>
            <person name="Burstein D."/>
            <person name="Amaro F."/>
            <person name="Zusman T."/>
            <person name="Lifshitz Z."/>
            <person name="Cohen O."/>
            <person name="Gilbert J.A."/>
            <person name="Pupko T."/>
            <person name="Shuman H.A."/>
            <person name="Segal G."/>
        </authorList>
    </citation>
    <scope>NUCLEOTIDE SEQUENCE [LARGE SCALE GENOMIC DNA]</scope>
    <source>
        <strain evidence="3 4">Bercovier 4</strain>
    </source>
</reference>
<dbReference type="RefSeq" id="WP_058501797.1">
    <property type="nucleotide sequence ID" value="NZ_CAAAJA010000075.1"/>
</dbReference>
<dbReference type="Proteomes" id="UP000054761">
    <property type="component" value="Unassembled WGS sequence"/>
</dbReference>
<evidence type="ECO:0000313" key="4">
    <source>
        <dbReference type="Proteomes" id="UP000054761"/>
    </source>
</evidence>
<dbReference type="Pfam" id="PF09313">
    <property type="entry name" value="TehB-like"/>
    <property type="match status" value="1"/>
</dbReference>
<evidence type="ECO:0000259" key="1">
    <source>
        <dbReference type="Pfam" id="PF03848"/>
    </source>
</evidence>
<dbReference type="STRING" id="454.Lisr_1442"/>
<dbReference type="Gene3D" id="3.40.50.150">
    <property type="entry name" value="Vaccinia Virus protein VP39"/>
    <property type="match status" value="1"/>
</dbReference>
<dbReference type="Gene3D" id="2.60.120.10">
    <property type="entry name" value="Jelly Rolls"/>
    <property type="match status" value="1"/>
</dbReference>
<dbReference type="InterPro" id="IPR015985">
    <property type="entry name" value="TehB-like_dom"/>
</dbReference>
<dbReference type="Pfam" id="PF03848">
    <property type="entry name" value="TehB"/>
    <property type="match status" value="1"/>
</dbReference>
<organism evidence="3 4">
    <name type="scientific">Legionella israelensis</name>
    <dbReference type="NCBI Taxonomy" id="454"/>
    <lineage>
        <taxon>Bacteria</taxon>
        <taxon>Pseudomonadati</taxon>
        <taxon>Pseudomonadota</taxon>
        <taxon>Gammaproteobacteria</taxon>
        <taxon>Legionellales</taxon>
        <taxon>Legionellaceae</taxon>
        <taxon>Legionella</taxon>
    </lineage>
</organism>
<sequence>MNHHQGATTALKTYKQIELNGEKNLQFFLDKHSTKEGTWGHLTVHEGTLEFVFLDGHGHELSHHTLNFKSPTLAIPPAAWHKIASISRDFKATLQFCCQPHRYFEKKYRLAPIHHDLWAIHQTYLRERGKMTVLDVGCGSGRNPLVFALSGHNVIGIDKNKEAIENIRHIAAQERLSKIETHIHDLNQPLPIKDKSFDFIYSTVTLQFLNPSSIKPLLTKLQSLTSTGGMHFLVFPIKAKPYTYPQSFTYLAETNELYHFYQDSGWSILEYKEKPGQLHKLDESGKPKQGIFGHLLAQKHLESFGR</sequence>
<dbReference type="SUPFAM" id="SSF51197">
    <property type="entry name" value="Clavaminate synthase-like"/>
    <property type="match status" value="1"/>
</dbReference>
<accession>A0A0W0VSJ5</accession>
<evidence type="ECO:0000313" key="3">
    <source>
        <dbReference type="EMBL" id="KTD23074.1"/>
    </source>
</evidence>
<name>A0A0W0VSJ5_9GAMM</name>
<keyword evidence="4" id="KW-1185">Reference proteome</keyword>
<dbReference type="InterPro" id="IPR014710">
    <property type="entry name" value="RmlC-like_jellyroll"/>
</dbReference>
<dbReference type="SUPFAM" id="SSF53335">
    <property type="entry name" value="S-adenosyl-L-methionine-dependent methyltransferases"/>
    <property type="match status" value="1"/>
</dbReference>
<dbReference type="AlphaFoldDB" id="A0A0W0VSJ5"/>